<dbReference type="AlphaFoldDB" id="A0AAF0PLR7"/>
<evidence type="ECO:0000313" key="1">
    <source>
        <dbReference type="EMBL" id="WMV07113.1"/>
    </source>
</evidence>
<accession>A0AAF0PLR7</accession>
<sequence>MLDPGIHKVPAHSFIS</sequence>
<dbReference type="Proteomes" id="UP001234989">
    <property type="component" value="Chromosome 1"/>
</dbReference>
<dbReference type="EMBL" id="CP133612">
    <property type="protein sequence ID" value="WMV07113.1"/>
    <property type="molecule type" value="Genomic_DNA"/>
</dbReference>
<evidence type="ECO:0000313" key="2">
    <source>
        <dbReference type="Proteomes" id="UP001234989"/>
    </source>
</evidence>
<keyword evidence="2" id="KW-1185">Reference proteome</keyword>
<protein>
    <submittedName>
        <fullName evidence="1">Uncharacterized protein</fullName>
    </submittedName>
</protein>
<reference evidence="1" key="1">
    <citation type="submission" date="2023-08" db="EMBL/GenBank/DDBJ databases">
        <title>A de novo genome assembly of Solanum verrucosum Schlechtendal, a Mexican diploid species geographically isolated from the other diploid A-genome species in potato relatives.</title>
        <authorList>
            <person name="Hosaka K."/>
        </authorList>
    </citation>
    <scope>NUCLEOTIDE SEQUENCE</scope>
    <source>
        <tissue evidence="1">Young leaves</tissue>
    </source>
</reference>
<organism evidence="1 2">
    <name type="scientific">Solanum verrucosum</name>
    <dbReference type="NCBI Taxonomy" id="315347"/>
    <lineage>
        <taxon>Eukaryota</taxon>
        <taxon>Viridiplantae</taxon>
        <taxon>Streptophyta</taxon>
        <taxon>Embryophyta</taxon>
        <taxon>Tracheophyta</taxon>
        <taxon>Spermatophyta</taxon>
        <taxon>Magnoliopsida</taxon>
        <taxon>eudicotyledons</taxon>
        <taxon>Gunneridae</taxon>
        <taxon>Pentapetalae</taxon>
        <taxon>asterids</taxon>
        <taxon>lamiids</taxon>
        <taxon>Solanales</taxon>
        <taxon>Solanaceae</taxon>
        <taxon>Solanoideae</taxon>
        <taxon>Solaneae</taxon>
        <taxon>Solanum</taxon>
    </lineage>
</organism>
<name>A0AAF0PLR7_SOLVR</name>
<gene>
    <name evidence="1" type="ORF">MTR67_000498</name>
</gene>
<proteinExistence type="predicted"/>